<sequence>MNPLDYTFYTLNAKRYLIEPNVAHVVGVSRKSYRWPYVFFFGFVVGLWLPL</sequence>
<name>A0ABN0DI51_9VIBR</name>
<dbReference type="Proteomes" id="UP000003836">
    <property type="component" value="Unassembled WGS sequence"/>
</dbReference>
<accession>A0ABN0DI51</accession>
<keyword evidence="1" id="KW-0472">Membrane</keyword>
<keyword evidence="1" id="KW-0812">Transmembrane</keyword>
<evidence type="ECO:0000313" key="2">
    <source>
        <dbReference type="EMBL" id="EGU56514.1"/>
    </source>
</evidence>
<feature type="transmembrane region" description="Helical" evidence="1">
    <location>
        <begin position="33"/>
        <end position="50"/>
    </location>
</feature>
<evidence type="ECO:0000256" key="1">
    <source>
        <dbReference type="SAM" id="Phobius"/>
    </source>
</evidence>
<proteinExistence type="predicted"/>
<evidence type="ECO:0000313" key="3">
    <source>
        <dbReference type="Proteomes" id="UP000003836"/>
    </source>
</evidence>
<organism evidence="2 3">
    <name type="scientific">Vibrio tubiashii ATCC 19109</name>
    <dbReference type="NCBI Taxonomy" id="1051646"/>
    <lineage>
        <taxon>Bacteria</taxon>
        <taxon>Pseudomonadati</taxon>
        <taxon>Pseudomonadota</taxon>
        <taxon>Gammaproteobacteria</taxon>
        <taxon>Vibrionales</taxon>
        <taxon>Vibrionaceae</taxon>
        <taxon>Vibrio</taxon>
        <taxon>Vibrio oreintalis group</taxon>
    </lineage>
</organism>
<reference evidence="2 3" key="1">
    <citation type="journal article" date="2012" name="Int. J. Syst. Evol. Microbiol.">
        <title>Vibrio caribbeanicus sp. nov., isolated from the marine sponge Scleritoderma cyanea.</title>
        <authorList>
            <person name="Hoffmann M."/>
            <person name="Monday S.R."/>
            <person name="Allard M.W."/>
            <person name="Strain E.A."/>
            <person name="Whittaker P."/>
            <person name="Naum M."/>
            <person name="McCarthy P.J."/>
            <person name="Lopez J.V."/>
            <person name="Fischer M."/>
            <person name="Brown E.W."/>
        </authorList>
    </citation>
    <scope>NUCLEOTIDE SEQUENCE [LARGE SCALE GENOMIC DNA]</scope>
    <source>
        <strain evidence="2 3">ATCC 19109</strain>
    </source>
</reference>
<comment type="caution">
    <text evidence="2">The sequence shown here is derived from an EMBL/GenBank/DDBJ whole genome shotgun (WGS) entry which is preliminary data.</text>
</comment>
<dbReference type="EMBL" id="AFWI01000112">
    <property type="protein sequence ID" value="EGU56514.1"/>
    <property type="molecule type" value="Genomic_DNA"/>
</dbReference>
<keyword evidence="1" id="KW-1133">Transmembrane helix</keyword>
<gene>
    <name evidence="2" type="ORF">VITU9109_17508</name>
</gene>
<keyword evidence="3" id="KW-1185">Reference proteome</keyword>
<protein>
    <submittedName>
        <fullName evidence="2">Uncharacterized protein</fullName>
    </submittedName>
</protein>